<comment type="similarity">
    <text evidence="1 3">Belongs to the short-chain dehydrogenases/reductases (SDR) family.</text>
</comment>
<keyword evidence="2" id="KW-0560">Oxidoreductase</keyword>
<evidence type="ECO:0000256" key="1">
    <source>
        <dbReference type="ARBA" id="ARBA00006484"/>
    </source>
</evidence>
<dbReference type="SUPFAM" id="SSF51735">
    <property type="entry name" value="NAD(P)-binding Rossmann-fold domains"/>
    <property type="match status" value="1"/>
</dbReference>
<dbReference type="InterPro" id="IPR020904">
    <property type="entry name" value="Sc_DH/Rdtase_CS"/>
</dbReference>
<dbReference type="GO" id="GO:0050664">
    <property type="term" value="F:oxidoreductase activity, acting on NAD(P)H, oxygen as acceptor"/>
    <property type="evidence" value="ECO:0007669"/>
    <property type="project" value="TreeGrafter"/>
</dbReference>
<dbReference type="RefSeq" id="WP_046568704.1">
    <property type="nucleotide sequence ID" value="NZ_CP010026.1"/>
</dbReference>
<dbReference type="PANTHER" id="PTHR43008:SF4">
    <property type="entry name" value="CHAIN DEHYDROGENASE, PUTATIVE (AFU_ORTHOLOGUE AFUA_4G08710)-RELATED"/>
    <property type="match status" value="1"/>
</dbReference>
<dbReference type="EMBL" id="CP010026">
    <property type="protein sequence ID" value="AJZ58694.1"/>
    <property type="molecule type" value="Genomic_DNA"/>
</dbReference>
<evidence type="ECO:0000313" key="4">
    <source>
        <dbReference type="EMBL" id="AJZ58694.1"/>
    </source>
</evidence>
<gene>
    <name evidence="4" type="ORF">OI25_2998</name>
</gene>
<evidence type="ECO:0000256" key="3">
    <source>
        <dbReference type="RuleBase" id="RU000363"/>
    </source>
</evidence>
<accession>A0AAU8SYF1</accession>
<dbReference type="KEGG" id="bfn:OI25_2998"/>
<sequence>MANRLQGKVAIVTGGGSGIGEAVAQRFVEEGACVSVVDRDGAKASRTANKLGENALGVCADVSKYDDNVRAVQKTIEKFGKLDVFVGNAGVFDAFMPLDLSTEEMFDSLFAVNVKGCLFGAKASVEELRKNRGTMIFTVSTAGFHTQGGGLIYTASKHAVVGLIRELAFELAPKVRVNGVAPGGTITDIRNAIKTGQEFGDDRSFFEMPGIEKFIAQTNPLARMNEVRDHANHFLYLASDESANLTGEIIHSDGGYGVRGADKVSGDHA</sequence>
<dbReference type="InterPro" id="IPR036291">
    <property type="entry name" value="NAD(P)-bd_dom_sf"/>
</dbReference>
<dbReference type="Pfam" id="PF00106">
    <property type="entry name" value="adh_short"/>
    <property type="match status" value="1"/>
</dbReference>
<evidence type="ECO:0000313" key="5">
    <source>
        <dbReference type="Proteomes" id="UP000032614"/>
    </source>
</evidence>
<evidence type="ECO:0000256" key="2">
    <source>
        <dbReference type="ARBA" id="ARBA00023002"/>
    </source>
</evidence>
<name>A0AAU8SYF1_9BURK</name>
<reference evidence="4 5" key="1">
    <citation type="journal article" date="2015" name="Genome Announc.">
        <title>Complete genome sequences for 59 burkholderia isolates, both pathogenic and near neighbor.</title>
        <authorList>
            <person name="Johnson S.L."/>
            <person name="Bishop-Lilly K.A."/>
            <person name="Ladner J.T."/>
            <person name="Daligault H.E."/>
            <person name="Davenport K.W."/>
            <person name="Jaissle J."/>
            <person name="Frey K.G."/>
            <person name="Koroleva G.I."/>
            <person name="Bruce D.C."/>
            <person name="Coyne S.R."/>
            <person name="Broomall S.M."/>
            <person name="Li P.E."/>
            <person name="Teshima H."/>
            <person name="Gibbons H.S."/>
            <person name="Palacios G.F."/>
            <person name="Rosenzweig C.N."/>
            <person name="Redden C.L."/>
            <person name="Xu Y."/>
            <person name="Minogue T.D."/>
            <person name="Chain P.S."/>
        </authorList>
    </citation>
    <scope>NUCLEOTIDE SEQUENCE [LARGE SCALE GENOMIC DNA]</scope>
    <source>
        <strain evidence="4 5">ATCC BAA-463</strain>
    </source>
</reference>
<dbReference type="Proteomes" id="UP000032614">
    <property type="component" value="Chromosome 1"/>
</dbReference>
<dbReference type="AlphaFoldDB" id="A0AAU8SYF1"/>
<protein>
    <submittedName>
        <fullName evidence="4">Short chain dehydrogenase family protein</fullName>
    </submittedName>
</protein>
<dbReference type="PROSITE" id="PS00061">
    <property type="entry name" value="ADH_SHORT"/>
    <property type="match status" value="1"/>
</dbReference>
<proteinExistence type="inferred from homology"/>
<dbReference type="PANTHER" id="PTHR43008">
    <property type="entry name" value="BENZIL REDUCTASE"/>
    <property type="match status" value="1"/>
</dbReference>
<organism evidence="4 5">
    <name type="scientific">Paraburkholderia fungorum</name>
    <dbReference type="NCBI Taxonomy" id="134537"/>
    <lineage>
        <taxon>Bacteria</taxon>
        <taxon>Pseudomonadati</taxon>
        <taxon>Pseudomonadota</taxon>
        <taxon>Betaproteobacteria</taxon>
        <taxon>Burkholderiales</taxon>
        <taxon>Burkholderiaceae</taxon>
        <taxon>Paraburkholderia</taxon>
    </lineage>
</organism>
<dbReference type="PRINTS" id="PR00080">
    <property type="entry name" value="SDRFAMILY"/>
</dbReference>
<dbReference type="GeneID" id="66516928"/>
<dbReference type="PRINTS" id="PR00081">
    <property type="entry name" value="GDHRDH"/>
</dbReference>
<dbReference type="FunFam" id="3.40.50.720:FF:000084">
    <property type="entry name" value="Short-chain dehydrogenase reductase"/>
    <property type="match status" value="1"/>
</dbReference>
<dbReference type="Gene3D" id="3.40.50.720">
    <property type="entry name" value="NAD(P)-binding Rossmann-like Domain"/>
    <property type="match status" value="1"/>
</dbReference>
<dbReference type="InterPro" id="IPR002347">
    <property type="entry name" value="SDR_fam"/>
</dbReference>